<dbReference type="OrthoDB" id="9809962at2"/>
<dbReference type="InterPro" id="IPR023214">
    <property type="entry name" value="HAD_sf"/>
</dbReference>
<proteinExistence type="predicted"/>
<dbReference type="PANTHER" id="PTHR46470">
    <property type="entry name" value="N-ACYLNEURAMINATE-9-PHOSPHATASE"/>
    <property type="match status" value="1"/>
</dbReference>
<dbReference type="PRINTS" id="PR00413">
    <property type="entry name" value="HADHALOGNASE"/>
</dbReference>
<evidence type="ECO:0000256" key="1">
    <source>
        <dbReference type="ARBA" id="ARBA00001946"/>
    </source>
</evidence>
<keyword evidence="5" id="KW-1185">Reference proteome</keyword>
<dbReference type="PANTHER" id="PTHR46470:SF3">
    <property type="entry name" value="N-ACYLNEURAMINATE-9-PHOSPHATASE"/>
    <property type="match status" value="1"/>
</dbReference>
<dbReference type="SUPFAM" id="SSF56784">
    <property type="entry name" value="HAD-like"/>
    <property type="match status" value="1"/>
</dbReference>
<reference evidence="4 5" key="1">
    <citation type="submission" date="2019-03" db="EMBL/GenBank/DDBJ databases">
        <title>Genomic Encyclopedia of Type Strains, Phase IV (KMG-IV): sequencing the most valuable type-strain genomes for metagenomic binning, comparative biology and taxonomic classification.</title>
        <authorList>
            <person name="Goeker M."/>
        </authorList>
    </citation>
    <scope>NUCLEOTIDE SEQUENCE [LARGE SCALE GENOMIC DNA]</scope>
    <source>
        <strain evidence="4 5">DSM 28697</strain>
    </source>
</reference>
<evidence type="ECO:0000256" key="2">
    <source>
        <dbReference type="ARBA" id="ARBA00022801"/>
    </source>
</evidence>
<dbReference type="NCBIfam" id="TIGR01549">
    <property type="entry name" value="HAD-SF-IA-v1"/>
    <property type="match status" value="1"/>
</dbReference>
<keyword evidence="3" id="KW-0460">Magnesium</keyword>
<comment type="caution">
    <text evidence="4">The sequence shown here is derived from an EMBL/GenBank/DDBJ whole genome shotgun (WGS) entry which is preliminary data.</text>
</comment>
<dbReference type="SFLD" id="SFLDG01129">
    <property type="entry name" value="C1.5:_HAD__Beta-PGM__Phosphata"/>
    <property type="match status" value="1"/>
</dbReference>
<dbReference type="Proteomes" id="UP000295632">
    <property type="component" value="Unassembled WGS sequence"/>
</dbReference>
<name>A0A4R6U832_9BACI</name>
<protein>
    <submittedName>
        <fullName evidence="4">Putative hydrolase of the HAD superfamily</fullName>
    </submittedName>
</protein>
<evidence type="ECO:0000313" key="4">
    <source>
        <dbReference type="EMBL" id="TDQ40755.1"/>
    </source>
</evidence>
<dbReference type="RefSeq" id="WP_133579952.1">
    <property type="nucleotide sequence ID" value="NZ_SNYJ01000005.1"/>
</dbReference>
<accession>A0A4R6U832</accession>
<dbReference type="InterPro" id="IPR036412">
    <property type="entry name" value="HAD-like_sf"/>
</dbReference>
<keyword evidence="2 4" id="KW-0378">Hydrolase</keyword>
<dbReference type="SFLD" id="SFLDS00003">
    <property type="entry name" value="Haloacid_Dehalogenase"/>
    <property type="match status" value="1"/>
</dbReference>
<dbReference type="Gene3D" id="3.40.50.1000">
    <property type="entry name" value="HAD superfamily/HAD-like"/>
    <property type="match status" value="1"/>
</dbReference>
<organism evidence="4 5">
    <name type="scientific">Aureibacillus halotolerans</name>
    <dbReference type="NCBI Taxonomy" id="1508390"/>
    <lineage>
        <taxon>Bacteria</taxon>
        <taxon>Bacillati</taxon>
        <taxon>Bacillota</taxon>
        <taxon>Bacilli</taxon>
        <taxon>Bacillales</taxon>
        <taxon>Bacillaceae</taxon>
        <taxon>Aureibacillus</taxon>
    </lineage>
</organism>
<gene>
    <name evidence="4" type="ORF">EV213_105101</name>
</gene>
<evidence type="ECO:0000256" key="3">
    <source>
        <dbReference type="ARBA" id="ARBA00022842"/>
    </source>
</evidence>
<comment type="cofactor">
    <cofactor evidence="1">
        <name>Mg(2+)</name>
        <dbReference type="ChEBI" id="CHEBI:18420"/>
    </cofactor>
</comment>
<dbReference type="Pfam" id="PF00702">
    <property type="entry name" value="Hydrolase"/>
    <property type="match status" value="1"/>
</dbReference>
<evidence type="ECO:0000313" key="5">
    <source>
        <dbReference type="Proteomes" id="UP000295632"/>
    </source>
</evidence>
<dbReference type="InterPro" id="IPR051400">
    <property type="entry name" value="HAD-like_hydrolase"/>
</dbReference>
<dbReference type="GO" id="GO:0046380">
    <property type="term" value="P:N-acetylneuraminate biosynthetic process"/>
    <property type="evidence" value="ECO:0007669"/>
    <property type="project" value="TreeGrafter"/>
</dbReference>
<dbReference type="GO" id="GO:0050124">
    <property type="term" value="F:N-acylneuraminate-9-phosphatase activity"/>
    <property type="evidence" value="ECO:0007669"/>
    <property type="project" value="TreeGrafter"/>
</dbReference>
<dbReference type="AlphaFoldDB" id="A0A4R6U832"/>
<dbReference type="InterPro" id="IPR006439">
    <property type="entry name" value="HAD-SF_hydro_IA"/>
</dbReference>
<sequence length="220" mass="24755">MVQAIFFDLFQTLVTEWDGGRKRTSYSVEELGLEPAVYRQAWRERQEQRMDGTFSSHQDVLRDILKAYGKDVDGGVIDLIHQRRVDAKALVFDDIDERLLKTLKQVKAQKIKLGVISNCSPEEVEGWASNPFAQLFDNAVFSCDVKQAKPDKSIYLTACRNLNVRPHTSLFIGDGGSNELQGASDAGLTPYQATWFLPPEHQGNHGFPKLNEPSEIMALV</sequence>
<dbReference type="EMBL" id="SNYJ01000005">
    <property type="protein sequence ID" value="TDQ40755.1"/>
    <property type="molecule type" value="Genomic_DNA"/>
</dbReference>